<organism evidence="9 10">
    <name type="scientific">Denitrificimonas halotolerans</name>
    <dbReference type="NCBI Taxonomy" id="3098930"/>
    <lineage>
        <taxon>Bacteria</taxon>
        <taxon>Pseudomonadati</taxon>
        <taxon>Pseudomonadota</taxon>
        <taxon>Gammaproteobacteria</taxon>
        <taxon>Pseudomonadales</taxon>
        <taxon>Pseudomonadaceae</taxon>
        <taxon>Denitrificimonas</taxon>
    </lineage>
</organism>
<evidence type="ECO:0000256" key="2">
    <source>
        <dbReference type="ARBA" id="ARBA00007613"/>
    </source>
</evidence>
<evidence type="ECO:0000256" key="5">
    <source>
        <dbReference type="ARBA" id="ARBA00022692"/>
    </source>
</evidence>
<dbReference type="InterPro" id="IPR003423">
    <property type="entry name" value="OMP_efflux"/>
</dbReference>
<dbReference type="PANTHER" id="PTHR30026">
    <property type="entry name" value="OUTER MEMBRANE PROTEIN TOLC"/>
    <property type="match status" value="1"/>
</dbReference>
<dbReference type="Pfam" id="PF02321">
    <property type="entry name" value="OEP"/>
    <property type="match status" value="2"/>
</dbReference>
<accession>A0ABU5GSM0</accession>
<evidence type="ECO:0000256" key="3">
    <source>
        <dbReference type="ARBA" id="ARBA00022448"/>
    </source>
</evidence>
<gene>
    <name evidence="9" type="ORF">TOI97_10450</name>
</gene>
<dbReference type="Gene3D" id="1.20.1600.10">
    <property type="entry name" value="Outer membrane efflux proteins (OEP)"/>
    <property type="match status" value="1"/>
</dbReference>
<feature type="coiled-coil region" evidence="8">
    <location>
        <begin position="416"/>
        <end position="445"/>
    </location>
</feature>
<reference evidence="9 10" key="1">
    <citation type="submission" date="2023-12" db="EMBL/GenBank/DDBJ databases">
        <title>Denitrificimonas halotolerans sp. nov.,a novel species isolated from landfill leachate.</title>
        <authorList>
            <person name="Wang S."/>
        </authorList>
    </citation>
    <scope>NUCLEOTIDE SEQUENCE [LARGE SCALE GENOMIC DNA]</scope>
    <source>
        <strain evidence="9 10">JX-1</strain>
    </source>
</reference>
<dbReference type="RefSeq" id="WP_321554067.1">
    <property type="nucleotide sequence ID" value="NZ_JAXIVU010000015.1"/>
</dbReference>
<keyword evidence="10" id="KW-1185">Reference proteome</keyword>
<sequence>MMKAQSIPKSLLSTFKLKSSAILAFSLLLPVGLHASPNNGLLPDMAVTSSTLKAPLALRRLDMKQAVQRAIEWHPMVAGAVERSSQQGEEVNFAKSAYYPQVRSGFKTSYRDSDGRSEEAFTINGSQLLYDFGKVSSHVEAAEYGVERSEADTLRVIDELARETALAVLEVRRYQELVSIAGEQVEGVTDLLMLSKKRAEMGASTRSDEMQAQSRREAALASELQLISQLDMWKRTLQNLVGSTVPPEVLAGAPTSLAQACYVNVESLNNVPEIMMADAQRSEALANIKASKADFFPTLSLDAGVEHYLNTRDREVTTGNRRDRTDYTASLNFDVDLYQGGATVARKRGAEYALRAADAARDEALLKISRGLQEATTQAASYERRLSVLDSRIKSIIETQNIYRQQYISLGTRSLLDLLNTEQEIHQARMERKNAQLDLQRLQVECLYNTAGLRDAFALNTGDGY</sequence>
<evidence type="ECO:0000256" key="4">
    <source>
        <dbReference type="ARBA" id="ARBA00022452"/>
    </source>
</evidence>
<keyword evidence="8" id="KW-0175">Coiled coil</keyword>
<evidence type="ECO:0000313" key="9">
    <source>
        <dbReference type="EMBL" id="MDY7219981.1"/>
    </source>
</evidence>
<evidence type="ECO:0000256" key="6">
    <source>
        <dbReference type="ARBA" id="ARBA00023136"/>
    </source>
</evidence>
<proteinExistence type="inferred from homology"/>
<keyword evidence="7" id="KW-0998">Cell outer membrane</keyword>
<dbReference type="NCBIfam" id="TIGR01844">
    <property type="entry name" value="type_I_sec_TolC"/>
    <property type="match status" value="1"/>
</dbReference>
<dbReference type="InterPro" id="IPR010130">
    <property type="entry name" value="T1SS_OMP_TolC"/>
</dbReference>
<evidence type="ECO:0000313" key="10">
    <source>
        <dbReference type="Proteomes" id="UP001294570"/>
    </source>
</evidence>
<evidence type="ECO:0000256" key="8">
    <source>
        <dbReference type="SAM" id="Coils"/>
    </source>
</evidence>
<dbReference type="PANTHER" id="PTHR30026:SF22">
    <property type="entry name" value="OUTER MEMBRANE EFFLUX PROTEIN"/>
    <property type="match status" value="1"/>
</dbReference>
<name>A0ABU5GSM0_9GAMM</name>
<dbReference type="Proteomes" id="UP001294570">
    <property type="component" value="Unassembled WGS sequence"/>
</dbReference>
<dbReference type="SUPFAM" id="SSF56954">
    <property type="entry name" value="Outer membrane efflux proteins (OEP)"/>
    <property type="match status" value="1"/>
</dbReference>
<keyword evidence="4" id="KW-1134">Transmembrane beta strand</keyword>
<dbReference type="InterPro" id="IPR051906">
    <property type="entry name" value="TolC-like"/>
</dbReference>
<keyword evidence="3" id="KW-0813">Transport</keyword>
<comment type="similarity">
    <text evidence="2">Belongs to the outer membrane factor (OMF) (TC 1.B.17) family.</text>
</comment>
<evidence type="ECO:0000256" key="7">
    <source>
        <dbReference type="ARBA" id="ARBA00023237"/>
    </source>
</evidence>
<protein>
    <submittedName>
        <fullName evidence="9">TolC family outer membrane protein</fullName>
    </submittedName>
</protein>
<comment type="subcellular location">
    <subcellularLocation>
        <location evidence="1">Cell outer membrane</location>
    </subcellularLocation>
</comment>
<comment type="caution">
    <text evidence="9">The sequence shown here is derived from an EMBL/GenBank/DDBJ whole genome shotgun (WGS) entry which is preliminary data.</text>
</comment>
<keyword evidence="6" id="KW-0472">Membrane</keyword>
<keyword evidence="5" id="KW-0812">Transmembrane</keyword>
<dbReference type="EMBL" id="JAXIVU010000015">
    <property type="protein sequence ID" value="MDY7219981.1"/>
    <property type="molecule type" value="Genomic_DNA"/>
</dbReference>
<evidence type="ECO:0000256" key="1">
    <source>
        <dbReference type="ARBA" id="ARBA00004442"/>
    </source>
</evidence>